<dbReference type="SUPFAM" id="SSF55811">
    <property type="entry name" value="Nudix"/>
    <property type="match status" value="1"/>
</dbReference>
<dbReference type="GO" id="GO:0019693">
    <property type="term" value="P:ribose phosphate metabolic process"/>
    <property type="evidence" value="ECO:0007669"/>
    <property type="project" value="TreeGrafter"/>
</dbReference>
<feature type="domain" description="Nudix hydrolase" evidence="3">
    <location>
        <begin position="43"/>
        <end position="173"/>
    </location>
</feature>
<comment type="cofactor">
    <cofactor evidence="1">
        <name>Mg(2+)</name>
        <dbReference type="ChEBI" id="CHEBI:18420"/>
    </cofactor>
</comment>
<dbReference type="AlphaFoldDB" id="A0A0W1SVJ2"/>
<dbReference type="InterPro" id="IPR015797">
    <property type="entry name" value="NUDIX_hydrolase-like_dom_sf"/>
</dbReference>
<evidence type="ECO:0000313" key="5">
    <source>
        <dbReference type="Proteomes" id="UP000053157"/>
    </source>
</evidence>
<dbReference type="EMBL" id="LOPV01000049">
    <property type="protein sequence ID" value="KTG30401.1"/>
    <property type="molecule type" value="Genomic_DNA"/>
</dbReference>
<dbReference type="PROSITE" id="PS51462">
    <property type="entry name" value="NUDIX"/>
    <property type="match status" value="1"/>
</dbReference>
<dbReference type="Pfam" id="PF00293">
    <property type="entry name" value="NUDIX"/>
    <property type="match status" value="1"/>
</dbReference>
<proteinExistence type="predicted"/>
<keyword evidence="5" id="KW-1185">Reference proteome</keyword>
<comment type="caution">
    <text evidence="4">The sequence shown here is derived from an EMBL/GenBank/DDBJ whole genome shotgun (WGS) entry which is preliminary data.</text>
</comment>
<evidence type="ECO:0000259" key="3">
    <source>
        <dbReference type="PROSITE" id="PS51462"/>
    </source>
</evidence>
<dbReference type="Gene3D" id="3.90.79.10">
    <property type="entry name" value="Nucleoside Triphosphate Pyrophosphohydrolase"/>
    <property type="match status" value="1"/>
</dbReference>
<gene>
    <name evidence="4" type="ORF">AUR66_08030</name>
</gene>
<dbReference type="OrthoDB" id="104705at2157"/>
<dbReference type="GO" id="GO:0006753">
    <property type="term" value="P:nucleoside phosphate metabolic process"/>
    <property type="evidence" value="ECO:0007669"/>
    <property type="project" value="TreeGrafter"/>
</dbReference>
<keyword evidence="2 4" id="KW-0378">Hydrolase</keyword>
<evidence type="ECO:0000256" key="1">
    <source>
        <dbReference type="ARBA" id="ARBA00001946"/>
    </source>
</evidence>
<sequence length="182" mass="20088">MTDDDLAWETTGTRIDYSCPGFDIRMDDVRLPDGTETDFHYVDEPPAVVVLPFTPDGDVVVIDEWRQAVGRTNRGLPAGGTEDGDDDYVTAAHRELGEETGYEAETMEQLVTVEPANGIANSVHHYFVGRGCEPSADQNLDFNESIRPTTVDYDELRQAVLAGDVRDARTVLGVLYYELAGK</sequence>
<dbReference type="Proteomes" id="UP000053157">
    <property type="component" value="Unassembled WGS sequence"/>
</dbReference>
<name>A0A0W1SVJ2_9EURY</name>
<dbReference type="GO" id="GO:0016787">
    <property type="term" value="F:hydrolase activity"/>
    <property type="evidence" value="ECO:0007669"/>
    <property type="project" value="UniProtKB-KW"/>
</dbReference>
<dbReference type="PANTHER" id="PTHR11839">
    <property type="entry name" value="UDP/ADP-SUGAR PYROPHOSPHATASE"/>
    <property type="match status" value="1"/>
</dbReference>
<organism evidence="4 5">
    <name type="scientific">Haloferax profundi</name>
    <dbReference type="NCBI Taxonomy" id="1544718"/>
    <lineage>
        <taxon>Archaea</taxon>
        <taxon>Methanobacteriati</taxon>
        <taxon>Methanobacteriota</taxon>
        <taxon>Stenosarchaea group</taxon>
        <taxon>Halobacteria</taxon>
        <taxon>Halobacteriales</taxon>
        <taxon>Haloferacaceae</taxon>
        <taxon>Haloferax</taxon>
    </lineage>
</organism>
<dbReference type="InterPro" id="IPR000086">
    <property type="entry name" value="NUDIX_hydrolase_dom"/>
</dbReference>
<protein>
    <submittedName>
        <fullName evidence="4">NUDIX hydrolase</fullName>
    </submittedName>
</protein>
<dbReference type="PANTHER" id="PTHR11839:SF18">
    <property type="entry name" value="NUDIX HYDROLASE DOMAIN-CONTAINING PROTEIN"/>
    <property type="match status" value="1"/>
</dbReference>
<evidence type="ECO:0000313" key="4">
    <source>
        <dbReference type="EMBL" id="KTG30401.1"/>
    </source>
</evidence>
<accession>A0A0W1SVJ2</accession>
<dbReference type="CDD" id="cd03424">
    <property type="entry name" value="NUDIX_ADPRase_Nudt5_UGPPase_Nudt14"/>
    <property type="match status" value="1"/>
</dbReference>
<evidence type="ECO:0000256" key="2">
    <source>
        <dbReference type="ARBA" id="ARBA00022801"/>
    </source>
</evidence>
<reference evidence="4 5" key="1">
    <citation type="submission" date="2015-12" db="EMBL/GenBank/DDBJ databases">
        <title>Haloferax profundi sp. nov. isolated from the Discovery deep brine-seawater interface in the Red Sea.</title>
        <authorList>
            <person name="Zhang G."/>
            <person name="Stingl U."/>
            <person name="Rashid M."/>
        </authorList>
    </citation>
    <scope>NUCLEOTIDE SEQUENCE [LARGE SCALE GENOMIC DNA]</scope>
    <source>
        <strain evidence="4 5">SB29</strain>
    </source>
</reference>
<dbReference type="RefSeq" id="WP_058571039.1">
    <property type="nucleotide sequence ID" value="NZ_LOPV01000049.1"/>
</dbReference>